<evidence type="ECO:0000256" key="6">
    <source>
        <dbReference type="ARBA" id="ARBA00022824"/>
    </source>
</evidence>
<dbReference type="RefSeq" id="WP_248345539.1">
    <property type="nucleotide sequence ID" value="NZ_AP025592.1"/>
</dbReference>
<gene>
    <name evidence="16" type="ORF">AMPC_14710</name>
</gene>
<evidence type="ECO:0000256" key="2">
    <source>
        <dbReference type="ARBA" id="ARBA00004477"/>
    </source>
</evidence>
<evidence type="ECO:0000313" key="16">
    <source>
        <dbReference type="EMBL" id="BDG08358.1"/>
    </source>
</evidence>
<evidence type="ECO:0000259" key="15">
    <source>
        <dbReference type="Pfam" id="PF04116"/>
    </source>
</evidence>
<keyword evidence="11" id="KW-0443">Lipid metabolism</keyword>
<dbReference type="PANTHER" id="PTHR12863:SF1">
    <property type="entry name" value="FATTY ACID 2-HYDROXYLASE"/>
    <property type="match status" value="1"/>
</dbReference>
<keyword evidence="9 14" id="KW-1133">Transmembrane helix</keyword>
<keyword evidence="12 14" id="KW-0472">Membrane</keyword>
<dbReference type="PANTHER" id="PTHR12863">
    <property type="entry name" value="FATTY ACID HYDROXYLASE"/>
    <property type="match status" value="1"/>
</dbReference>
<proteinExistence type="predicted"/>
<evidence type="ECO:0000256" key="13">
    <source>
        <dbReference type="ARBA" id="ARBA00023160"/>
    </source>
</evidence>
<keyword evidence="17" id="KW-1185">Reference proteome</keyword>
<evidence type="ECO:0000256" key="1">
    <source>
        <dbReference type="ARBA" id="ARBA00001947"/>
    </source>
</evidence>
<organism evidence="16 17">
    <name type="scientific">Anaeromyxobacter paludicola</name>
    <dbReference type="NCBI Taxonomy" id="2918171"/>
    <lineage>
        <taxon>Bacteria</taxon>
        <taxon>Pseudomonadati</taxon>
        <taxon>Myxococcota</taxon>
        <taxon>Myxococcia</taxon>
        <taxon>Myxococcales</taxon>
        <taxon>Cystobacterineae</taxon>
        <taxon>Anaeromyxobacteraceae</taxon>
        <taxon>Anaeromyxobacter</taxon>
    </lineage>
</organism>
<feature type="transmembrane region" description="Helical" evidence="14">
    <location>
        <begin position="142"/>
        <end position="159"/>
    </location>
</feature>
<keyword evidence="6" id="KW-0256">Endoplasmic reticulum</keyword>
<accession>A0ABN6N868</accession>
<keyword evidence="13" id="KW-0275">Fatty acid biosynthesis</keyword>
<name>A0ABN6N868_9BACT</name>
<evidence type="ECO:0000256" key="14">
    <source>
        <dbReference type="SAM" id="Phobius"/>
    </source>
</evidence>
<dbReference type="Pfam" id="PF04116">
    <property type="entry name" value="FA_hydroxylase"/>
    <property type="match status" value="1"/>
</dbReference>
<evidence type="ECO:0000256" key="12">
    <source>
        <dbReference type="ARBA" id="ARBA00023136"/>
    </source>
</evidence>
<evidence type="ECO:0000256" key="10">
    <source>
        <dbReference type="ARBA" id="ARBA00023002"/>
    </source>
</evidence>
<keyword evidence="10" id="KW-0560">Oxidoreductase</keyword>
<comment type="cofactor">
    <cofactor evidence="1">
        <name>Zn(2+)</name>
        <dbReference type="ChEBI" id="CHEBI:29105"/>
    </cofactor>
</comment>
<keyword evidence="5" id="KW-0479">Metal-binding</keyword>
<dbReference type="InterPro" id="IPR014430">
    <property type="entry name" value="Scs7"/>
</dbReference>
<keyword evidence="7" id="KW-0276">Fatty acid metabolism</keyword>
<comment type="subcellular location">
    <subcellularLocation>
        <location evidence="2">Endoplasmic reticulum membrane</location>
        <topology evidence="2">Multi-pass membrane protein</topology>
    </subcellularLocation>
</comment>
<feature type="domain" description="Fatty acid hydroxylase" evidence="15">
    <location>
        <begin position="69"/>
        <end position="208"/>
    </location>
</feature>
<evidence type="ECO:0000256" key="3">
    <source>
        <dbReference type="ARBA" id="ARBA00022516"/>
    </source>
</evidence>
<protein>
    <recommendedName>
        <fullName evidence="15">Fatty acid hydroxylase domain-containing protein</fullName>
    </recommendedName>
</protein>
<feature type="transmembrane region" description="Helical" evidence="14">
    <location>
        <begin position="118"/>
        <end position="136"/>
    </location>
</feature>
<evidence type="ECO:0000256" key="11">
    <source>
        <dbReference type="ARBA" id="ARBA00023098"/>
    </source>
</evidence>
<evidence type="ECO:0000256" key="4">
    <source>
        <dbReference type="ARBA" id="ARBA00022692"/>
    </source>
</evidence>
<keyword evidence="8" id="KW-0862">Zinc</keyword>
<reference evidence="17" key="1">
    <citation type="journal article" date="2022" name="Int. J. Syst. Evol. Microbiol.">
        <title>Anaeromyxobacter oryzae sp. nov., Anaeromyxobacter diazotrophicus sp. nov. and Anaeromyxobacter paludicola sp. nov., isolated from paddy soils.</title>
        <authorList>
            <person name="Itoh H."/>
            <person name="Xu Z."/>
            <person name="Mise K."/>
            <person name="Masuda Y."/>
            <person name="Ushijima N."/>
            <person name="Hayakawa C."/>
            <person name="Shiratori Y."/>
            <person name="Senoo K."/>
        </authorList>
    </citation>
    <scope>NUCLEOTIDE SEQUENCE [LARGE SCALE GENOMIC DNA]</scope>
    <source>
        <strain evidence="17">Red630</strain>
    </source>
</reference>
<feature type="transmembrane region" description="Helical" evidence="14">
    <location>
        <begin position="35"/>
        <end position="51"/>
    </location>
</feature>
<evidence type="ECO:0000313" key="17">
    <source>
        <dbReference type="Proteomes" id="UP001162734"/>
    </source>
</evidence>
<keyword evidence="3" id="KW-0444">Lipid biosynthesis</keyword>
<evidence type="ECO:0000256" key="5">
    <source>
        <dbReference type="ARBA" id="ARBA00022723"/>
    </source>
</evidence>
<dbReference type="Proteomes" id="UP001162734">
    <property type="component" value="Chromosome"/>
</dbReference>
<dbReference type="InterPro" id="IPR006694">
    <property type="entry name" value="Fatty_acid_hydroxylase"/>
</dbReference>
<evidence type="ECO:0000256" key="8">
    <source>
        <dbReference type="ARBA" id="ARBA00022833"/>
    </source>
</evidence>
<dbReference type="EMBL" id="AP025592">
    <property type="protein sequence ID" value="BDG08358.1"/>
    <property type="molecule type" value="Genomic_DNA"/>
</dbReference>
<evidence type="ECO:0000256" key="9">
    <source>
        <dbReference type="ARBA" id="ARBA00022989"/>
    </source>
</evidence>
<keyword evidence="4 14" id="KW-0812">Transmembrane</keyword>
<feature type="transmembrane region" description="Helical" evidence="14">
    <location>
        <begin position="57"/>
        <end position="78"/>
    </location>
</feature>
<evidence type="ECO:0000256" key="7">
    <source>
        <dbReference type="ARBA" id="ARBA00022832"/>
    </source>
</evidence>
<sequence length="224" mass="25168">MLWLAPREPVERPRTGSPRMFRVDFIERHLSRVRPWQVAVVWAPFTLWLLWRAARDPLVSSGAAASLALLGLAAWTLLEYALHRFVFHAGFGGGALGRDVHFLIHGVHHDYPHDPDRLVMPPLVAAVLAVLIGWPLHAAVGAHAFAPLFGGLVAGYLWYDLTHYWAHHGRARTALGRKLKRWHLQHHFLDNGERYGVTTPFWDYVFGTAPREPAPGAVSAGRAR</sequence>